<reference evidence="1 2" key="1">
    <citation type="submission" date="2022-09" db="EMBL/GenBank/DDBJ databases">
        <title>Genome sequencing of Flavivirga sp. MEBiC05379.</title>
        <authorList>
            <person name="Oh H.-M."/>
            <person name="Kwon K.K."/>
            <person name="Park M.J."/>
            <person name="Yang S.-H."/>
        </authorList>
    </citation>
    <scope>NUCLEOTIDE SEQUENCE [LARGE SCALE GENOMIC DNA]</scope>
    <source>
        <strain evidence="1 2">MEBiC05379</strain>
    </source>
</reference>
<name>A0ABU7XXA3_9FLAO</name>
<dbReference type="InterPro" id="IPR021345">
    <property type="entry name" value="DUF2961"/>
</dbReference>
<keyword evidence="2" id="KW-1185">Reference proteome</keyword>
<dbReference type="RefSeq" id="WP_303307431.1">
    <property type="nucleotide sequence ID" value="NZ_JAODOP010000004.1"/>
</dbReference>
<organism evidence="1 2">
    <name type="scientific">Flavivirga spongiicola</name>
    <dbReference type="NCBI Taxonomy" id="421621"/>
    <lineage>
        <taxon>Bacteria</taxon>
        <taxon>Pseudomonadati</taxon>
        <taxon>Bacteroidota</taxon>
        <taxon>Flavobacteriia</taxon>
        <taxon>Flavobacteriales</taxon>
        <taxon>Flavobacteriaceae</taxon>
        <taxon>Flavivirga</taxon>
    </lineage>
</organism>
<dbReference type="Gene3D" id="2.60.120.1390">
    <property type="match status" value="1"/>
</dbReference>
<dbReference type="EMBL" id="JAODOP010000004">
    <property type="protein sequence ID" value="MEF3835138.1"/>
    <property type="molecule type" value="Genomic_DNA"/>
</dbReference>
<accession>A0ABU7XXA3</accession>
<evidence type="ECO:0000313" key="1">
    <source>
        <dbReference type="EMBL" id="MEF3835138.1"/>
    </source>
</evidence>
<protein>
    <submittedName>
        <fullName evidence="1">DUF2961 domain-containing protein</fullName>
    </submittedName>
</protein>
<dbReference type="PROSITE" id="PS51257">
    <property type="entry name" value="PROKAR_LIPOPROTEIN"/>
    <property type="match status" value="1"/>
</dbReference>
<sequence>MKNNLILLVTVLIMSCNSSKKDNTFLLSDIQEYYKAAPDGVETRWYSSENKKGEKGKGGMTNKGAKGDAFTMIGPGDKTVILDYNGAGIITKIWSANSIQWVEEDRRKLSINMYWDGEEKPAVSVPFTDFFGVGLGLTSTFENKFFAMPEGRSFNCAIPMPFRKAAKVEIVNESDKFIMFYYKINMVKIPKLDDNALYFHAYWNRDTATVKGVDYAILPKIEGRGRYLGTNIGVIGSEKYKGTWFGEGEAKIFLDGDTKYPTLVGTGTEDYIGTGWGQGEYANRIQGSTVSNRKHDIYTFYRFHTYDPVYFHNDCRVTIQQIGNSRKGGIIRLNKNGADITPVWSYVEKDGYDAAKRYLDMENPPALESEEFPGASSTNFYRSDDVSATAYFYLDKPSSNLPTLPSVDLRVKHIKEKVFDKLK</sequence>
<proteinExistence type="predicted"/>
<gene>
    <name evidence="1" type="ORF">N1F79_18590</name>
</gene>
<dbReference type="Pfam" id="PF11175">
    <property type="entry name" value="DUF2961"/>
    <property type="match status" value="1"/>
</dbReference>
<comment type="caution">
    <text evidence="1">The sequence shown here is derived from an EMBL/GenBank/DDBJ whole genome shotgun (WGS) entry which is preliminary data.</text>
</comment>
<dbReference type="Proteomes" id="UP001337305">
    <property type="component" value="Unassembled WGS sequence"/>
</dbReference>
<evidence type="ECO:0000313" key="2">
    <source>
        <dbReference type="Proteomes" id="UP001337305"/>
    </source>
</evidence>